<dbReference type="STRING" id="1054147.F4PWV6"/>
<keyword evidence="9" id="KW-1185">Reference proteome</keyword>
<dbReference type="GO" id="GO:0016020">
    <property type="term" value="C:membrane"/>
    <property type="evidence" value="ECO:0007669"/>
    <property type="project" value="UniProtKB-SubCell"/>
</dbReference>
<keyword evidence="3 6" id="KW-1133">Transmembrane helix</keyword>
<evidence type="ECO:0000256" key="7">
    <source>
        <dbReference type="SAM" id="SignalP"/>
    </source>
</evidence>
<proteinExistence type="predicted"/>
<dbReference type="PANTHER" id="PTHR12883:SF0">
    <property type="entry name" value="PAT COMPLEX SUBUNIT CCDC47"/>
    <property type="match status" value="1"/>
</dbReference>
<gene>
    <name evidence="8" type="ORF">DFA_06859</name>
</gene>
<dbReference type="OMA" id="MHLVRDM"/>
<comment type="subcellular location">
    <subcellularLocation>
        <location evidence="1">Membrane</location>
        <topology evidence="1">Single-pass membrane protein</topology>
    </subcellularLocation>
</comment>
<dbReference type="Proteomes" id="UP000007797">
    <property type="component" value="Unassembled WGS sequence"/>
</dbReference>
<evidence type="ECO:0000256" key="6">
    <source>
        <dbReference type="SAM" id="Phobius"/>
    </source>
</evidence>
<evidence type="ECO:0000313" key="8">
    <source>
        <dbReference type="EMBL" id="EGG19759.1"/>
    </source>
</evidence>
<dbReference type="GO" id="GO:0005509">
    <property type="term" value="F:calcium ion binding"/>
    <property type="evidence" value="ECO:0007669"/>
    <property type="project" value="InterPro"/>
</dbReference>
<dbReference type="Pfam" id="PF07946">
    <property type="entry name" value="CCDC47"/>
    <property type="match status" value="1"/>
</dbReference>
<dbReference type="GO" id="GO:0005783">
    <property type="term" value="C:endoplasmic reticulum"/>
    <property type="evidence" value="ECO:0007669"/>
    <property type="project" value="InterPro"/>
</dbReference>
<organism evidence="8 9">
    <name type="scientific">Cavenderia fasciculata</name>
    <name type="common">Slime mold</name>
    <name type="synonym">Dictyostelium fasciculatum</name>
    <dbReference type="NCBI Taxonomy" id="261658"/>
    <lineage>
        <taxon>Eukaryota</taxon>
        <taxon>Amoebozoa</taxon>
        <taxon>Evosea</taxon>
        <taxon>Eumycetozoa</taxon>
        <taxon>Dictyostelia</taxon>
        <taxon>Acytosteliales</taxon>
        <taxon>Cavenderiaceae</taxon>
        <taxon>Cavenderia</taxon>
    </lineage>
</organism>
<evidence type="ECO:0000256" key="5">
    <source>
        <dbReference type="SAM" id="MobiDB-lite"/>
    </source>
</evidence>
<feature type="region of interest" description="Disordered" evidence="5">
    <location>
        <begin position="356"/>
        <end position="403"/>
    </location>
</feature>
<evidence type="ECO:0000256" key="4">
    <source>
        <dbReference type="ARBA" id="ARBA00023136"/>
    </source>
</evidence>
<evidence type="ECO:0000313" key="9">
    <source>
        <dbReference type="Proteomes" id="UP000007797"/>
    </source>
</evidence>
<evidence type="ECO:0000256" key="3">
    <source>
        <dbReference type="ARBA" id="ARBA00022989"/>
    </source>
</evidence>
<keyword evidence="7" id="KW-0732">Signal</keyword>
<keyword evidence="2 6" id="KW-0812">Transmembrane</keyword>
<evidence type="ECO:0000256" key="2">
    <source>
        <dbReference type="ARBA" id="ARBA00022692"/>
    </source>
</evidence>
<sequence length="403" mass="45759">MKYTTLILLLIVIISTLFISYSHSVEYDEDEFEGVEHTHSHNHQTNENNMADDAGSGSGEQEVASSSGEQAAQDNTNKLPKWRTQSNWYMEIAFVIFIAGYVVNYFIGKKTNQALVSLWGQKARSLFVRNFSFLGDSNQFTIIKVDPNTYNFTCSGRVNCYGAQVSINLKKRQDLFTQLMDLASFAEPDRIKIDVALTKGECDTVIFAITKAKALKKFKADNNDLHLFASKIDNQGALSSAYAVMGDTDCLPSVFLKPEFVNILNSNERLFESLHLTDHSSINPTKFNKTLSFVFRLPKISDMDKLMELIAMAIDFIDVVANCELPKASKAKAEKLREKERQEVFKAQQQERVEAAQRAKIEKAKKEREAISKLTPEEQRKRDEKDHKQQLKKRSKSQRVVIG</sequence>
<feature type="signal peptide" evidence="7">
    <location>
        <begin position="1"/>
        <end position="24"/>
    </location>
</feature>
<feature type="region of interest" description="Disordered" evidence="5">
    <location>
        <begin position="32"/>
        <end position="77"/>
    </location>
</feature>
<dbReference type="CDD" id="cd22249">
    <property type="entry name" value="UDM1_RNF168_RNF169-like"/>
    <property type="match status" value="1"/>
</dbReference>
<dbReference type="GeneID" id="14872081"/>
<dbReference type="InterPro" id="IPR012879">
    <property type="entry name" value="CCDC47"/>
</dbReference>
<dbReference type="EMBL" id="GL883013">
    <property type="protein sequence ID" value="EGG19759.1"/>
    <property type="molecule type" value="Genomic_DNA"/>
</dbReference>
<feature type="transmembrane region" description="Helical" evidence="6">
    <location>
        <begin position="88"/>
        <end position="107"/>
    </location>
</feature>
<keyword evidence="4 6" id="KW-0472">Membrane</keyword>
<dbReference type="OrthoDB" id="10039147at2759"/>
<feature type="compositionally biased region" description="Basic and acidic residues" evidence="5">
    <location>
        <begin position="356"/>
        <end position="389"/>
    </location>
</feature>
<reference evidence="9" key="1">
    <citation type="journal article" date="2011" name="Genome Res.">
        <title>Phylogeny-wide analysis of social amoeba genomes highlights ancient origins for complex intercellular communication.</title>
        <authorList>
            <person name="Heidel A.J."/>
            <person name="Lawal H.M."/>
            <person name="Felder M."/>
            <person name="Schilde C."/>
            <person name="Helps N.R."/>
            <person name="Tunggal B."/>
            <person name="Rivero F."/>
            <person name="John U."/>
            <person name="Schleicher M."/>
            <person name="Eichinger L."/>
            <person name="Platzer M."/>
            <person name="Noegel A.A."/>
            <person name="Schaap P."/>
            <person name="Gloeckner G."/>
        </authorList>
    </citation>
    <scope>NUCLEOTIDE SEQUENCE [LARGE SCALE GENOMIC DNA]</scope>
    <source>
        <strain evidence="9">SH3</strain>
    </source>
</reference>
<dbReference type="RefSeq" id="XP_004358105.1">
    <property type="nucleotide sequence ID" value="XM_004358048.1"/>
</dbReference>
<feature type="compositionally biased region" description="Polar residues" evidence="5">
    <location>
        <begin position="63"/>
        <end position="77"/>
    </location>
</feature>
<accession>F4PWV6</accession>
<feature type="chain" id="PRO_5003319687" evidence="7">
    <location>
        <begin position="25"/>
        <end position="403"/>
    </location>
</feature>
<dbReference type="PANTHER" id="PTHR12883">
    <property type="entry name" value="ADIPOCYTE-SPECIFIC PROTEIN 4-RELATED"/>
    <property type="match status" value="1"/>
</dbReference>
<dbReference type="KEGG" id="dfa:DFA_06859"/>
<protein>
    <submittedName>
        <fullName evidence="8">DUF1682 family protein</fullName>
    </submittedName>
</protein>
<evidence type="ECO:0000256" key="1">
    <source>
        <dbReference type="ARBA" id="ARBA00004167"/>
    </source>
</evidence>
<dbReference type="GO" id="GO:0032469">
    <property type="term" value="P:endoplasmic reticulum calcium ion homeostasis"/>
    <property type="evidence" value="ECO:0007669"/>
    <property type="project" value="InterPro"/>
</dbReference>
<dbReference type="AlphaFoldDB" id="F4PWV6"/>
<name>F4PWV6_CACFS</name>